<feature type="domain" description="COBRA C-terminal" evidence="10">
    <location>
        <begin position="413"/>
        <end position="622"/>
    </location>
</feature>
<evidence type="ECO:0000256" key="9">
    <source>
        <dbReference type="SAM" id="SignalP"/>
    </source>
</evidence>
<feature type="signal peptide" evidence="9">
    <location>
        <begin position="1"/>
        <end position="26"/>
    </location>
</feature>
<keyword evidence="8" id="KW-0449">Lipoprotein</keyword>
<dbReference type="HOGENOM" id="CLU_420019_0_0_1"/>
<dbReference type="EMBL" id="CM001221">
    <property type="protein sequence ID" value="AES93618.1"/>
    <property type="molecule type" value="Genomic_DNA"/>
</dbReference>
<evidence type="ECO:0000313" key="12">
    <source>
        <dbReference type="EnsemblPlants" id="AES93618"/>
    </source>
</evidence>
<dbReference type="EnsemblPlants" id="AES93618">
    <property type="protein sequence ID" value="AES93618"/>
    <property type="gene ID" value="MTR_5g005590"/>
</dbReference>
<keyword evidence="3" id="KW-1003">Cell membrane</keyword>
<dbReference type="Proteomes" id="UP000002051">
    <property type="component" value="Chromosome 5"/>
</dbReference>
<dbReference type="PANTHER" id="PTHR31052:SF12">
    <property type="entry name" value="COBRA-LIKE PROTEIN 7"/>
    <property type="match status" value="1"/>
</dbReference>
<reference evidence="12" key="3">
    <citation type="submission" date="2015-04" db="UniProtKB">
        <authorList>
            <consortium name="EnsemblPlants"/>
        </authorList>
    </citation>
    <scope>IDENTIFICATION</scope>
    <source>
        <strain evidence="12">cv. Jemalong A17</strain>
    </source>
</reference>
<dbReference type="InterPro" id="IPR006918">
    <property type="entry name" value="COBRA_pln"/>
</dbReference>
<evidence type="ECO:0000256" key="6">
    <source>
        <dbReference type="ARBA" id="ARBA00023136"/>
    </source>
</evidence>
<keyword evidence="7" id="KW-0325">Glycoprotein</keyword>
<dbReference type="AlphaFoldDB" id="G7K110"/>
<dbReference type="PaxDb" id="3880-AES93618"/>
<dbReference type="PANTHER" id="PTHR31052">
    <property type="entry name" value="COBRA-LIKE PROTEIN 7"/>
    <property type="match status" value="1"/>
</dbReference>
<dbReference type="Pfam" id="PF04833">
    <property type="entry name" value="COBRA"/>
    <property type="match status" value="1"/>
</dbReference>
<comment type="subcellular location">
    <subcellularLocation>
        <location evidence="1">Cell membrane</location>
        <topology evidence="1">Lipid-anchor</topology>
        <topology evidence="1">GPI-anchor</topology>
    </subcellularLocation>
</comment>
<gene>
    <name evidence="11" type="ordered locus">MTR_5g005590</name>
</gene>
<evidence type="ECO:0000256" key="2">
    <source>
        <dbReference type="ARBA" id="ARBA00005507"/>
    </source>
</evidence>
<dbReference type="GO" id="GO:0005886">
    <property type="term" value="C:plasma membrane"/>
    <property type="evidence" value="ECO:0007669"/>
    <property type="project" value="UniProtKB-SubCell"/>
</dbReference>
<evidence type="ECO:0000256" key="3">
    <source>
        <dbReference type="ARBA" id="ARBA00022475"/>
    </source>
</evidence>
<keyword evidence="4" id="KW-0336">GPI-anchor</keyword>
<evidence type="ECO:0000256" key="1">
    <source>
        <dbReference type="ARBA" id="ARBA00004609"/>
    </source>
</evidence>
<evidence type="ECO:0000256" key="8">
    <source>
        <dbReference type="ARBA" id="ARBA00023288"/>
    </source>
</evidence>
<keyword evidence="6" id="KW-0472">Membrane</keyword>
<evidence type="ECO:0000259" key="10">
    <source>
        <dbReference type="Pfam" id="PF25079"/>
    </source>
</evidence>
<evidence type="ECO:0000256" key="4">
    <source>
        <dbReference type="ARBA" id="ARBA00022622"/>
    </source>
</evidence>
<keyword evidence="5 9" id="KW-0732">Signal</keyword>
<sequence>MSNKWICQLLSLATLLISYNVYVCECQEPEALPPSAENCNGVFISYDFLDRRKGFPRVKNVTAQSWSFNATATVLNTGKDVLKAWKLFIGFQHHEILVSANGGIPFEAGDFPSSVGNGTTLVGSSLPDLETSIDTANDLSQIQALIQIAGTQFGVRPPAIPMPKNIKLVNDGFKCPRPSVRKSSMWACCKSDPKFKSKLLKTKFLPRQKGDLTIAYDVLQSYDSSYLVQVTIDNNNPLGRLDHWNLTWEWTRGEFIQTMKGAFTREITYTGCVYGVAGQYYKDMDFSKVINCQKNPVISDLPPEKYNDTEIGKIPFCCRNGTLLPILMDPSQSKSIFQMQVFKCPPDLDKKSIFPPARWKIMGVLNSAYTCGPPLKVEPTKFPDPRGLDATTYSIVSWQIVCNITKPKHRSTRCCVSFSSYYNDSIVPCNTCACGCDDDDTNRHCNPNARAMLLPSEALLVPFENRTLKTVAWAKLKHFRVPKKLPCGDNCGVSINWHIVSDYKGGWSARITLFNWKPFPFENWFTAMQFKKSVSLGFEKVYSFNGSLLTKFNNTIFMQGLQGTSYLIGEDNGTYLKVPGKQQSVISFTKKFKPNMQIAKGDGFPSKVLFNGEECSIPTQFPMQTANQQNVYLVQEILVLVLSLYLSCADHIWAMIHPCDALEPSLVKSNTLRPHKHSLKENSEQDGSCQEMFLEARYYSFVMAVTLFF</sequence>
<proteinExistence type="inferred from homology"/>
<evidence type="ECO:0000313" key="13">
    <source>
        <dbReference type="Proteomes" id="UP000002051"/>
    </source>
</evidence>
<evidence type="ECO:0000313" key="11">
    <source>
        <dbReference type="EMBL" id="AES93618.1"/>
    </source>
</evidence>
<dbReference type="Pfam" id="PF25079">
    <property type="entry name" value="COB_C"/>
    <property type="match status" value="1"/>
</dbReference>
<accession>G7K110</accession>
<organism evidence="11 13">
    <name type="scientific">Medicago truncatula</name>
    <name type="common">Barrel medic</name>
    <name type="synonym">Medicago tribuloides</name>
    <dbReference type="NCBI Taxonomy" id="3880"/>
    <lineage>
        <taxon>Eukaryota</taxon>
        <taxon>Viridiplantae</taxon>
        <taxon>Streptophyta</taxon>
        <taxon>Embryophyta</taxon>
        <taxon>Tracheophyta</taxon>
        <taxon>Spermatophyta</taxon>
        <taxon>Magnoliopsida</taxon>
        <taxon>eudicotyledons</taxon>
        <taxon>Gunneridae</taxon>
        <taxon>Pentapetalae</taxon>
        <taxon>rosids</taxon>
        <taxon>fabids</taxon>
        <taxon>Fabales</taxon>
        <taxon>Fabaceae</taxon>
        <taxon>Papilionoideae</taxon>
        <taxon>50 kb inversion clade</taxon>
        <taxon>NPAAA clade</taxon>
        <taxon>Hologalegina</taxon>
        <taxon>IRL clade</taxon>
        <taxon>Trifolieae</taxon>
        <taxon>Medicago</taxon>
    </lineage>
</organism>
<reference evidence="11 13" key="2">
    <citation type="journal article" date="2014" name="BMC Genomics">
        <title>An improved genome release (version Mt4.0) for the model legume Medicago truncatula.</title>
        <authorList>
            <person name="Tang H."/>
            <person name="Krishnakumar V."/>
            <person name="Bidwell S."/>
            <person name="Rosen B."/>
            <person name="Chan A."/>
            <person name="Zhou S."/>
            <person name="Gentzbittel L."/>
            <person name="Childs K.L."/>
            <person name="Yandell M."/>
            <person name="Gundlach H."/>
            <person name="Mayer K.F."/>
            <person name="Schwartz D.C."/>
            <person name="Town C.D."/>
        </authorList>
    </citation>
    <scope>GENOME REANNOTATION</scope>
    <source>
        <strain evidence="12 13">cv. Jemalong A17</strain>
    </source>
</reference>
<dbReference type="STRING" id="3880.G7K110"/>
<name>G7K110_MEDTR</name>
<evidence type="ECO:0000256" key="7">
    <source>
        <dbReference type="ARBA" id="ARBA00023180"/>
    </source>
</evidence>
<dbReference type="GO" id="GO:0010215">
    <property type="term" value="P:cellulose microfibril organization"/>
    <property type="evidence" value="ECO:0007669"/>
    <property type="project" value="InterPro"/>
</dbReference>
<evidence type="ECO:0000256" key="5">
    <source>
        <dbReference type="ARBA" id="ARBA00022729"/>
    </source>
</evidence>
<dbReference type="eggNOG" id="ENOG502QUPM">
    <property type="taxonomic scope" value="Eukaryota"/>
</dbReference>
<dbReference type="InterPro" id="IPR056900">
    <property type="entry name" value="COB_C"/>
</dbReference>
<keyword evidence="13" id="KW-1185">Reference proteome</keyword>
<reference evidence="11 13" key="1">
    <citation type="journal article" date="2011" name="Nature">
        <title>The Medicago genome provides insight into the evolution of rhizobial symbioses.</title>
        <authorList>
            <person name="Young N.D."/>
            <person name="Debelle F."/>
            <person name="Oldroyd G.E."/>
            <person name="Geurts R."/>
            <person name="Cannon S.B."/>
            <person name="Udvardi M.K."/>
            <person name="Benedito V.A."/>
            <person name="Mayer K.F."/>
            <person name="Gouzy J."/>
            <person name="Schoof H."/>
            <person name="Van de Peer Y."/>
            <person name="Proost S."/>
            <person name="Cook D.R."/>
            <person name="Meyers B.C."/>
            <person name="Spannagl M."/>
            <person name="Cheung F."/>
            <person name="De Mita S."/>
            <person name="Krishnakumar V."/>
            <person name="Gundlach H."/>
            <person name="Zhou S."/>
            <person name="Mudge J."/>
            <person name="Bharti A.K."/>
            <person name="Murray J.D."/>
            <person name="Naoumkina M.A."/>
            <person name="Rosen B."/>
            <person name="Silverstein K.A."/>
            <person name="Tang H."/>
            <person name="Rombauts S."/>
            <person name="Zhao P.X."/>
            <person name="Zhou P."/>
            <person name="Barbe V."/>
            <person name="Bardou P."/>
            <person name="Bechner M."/>
            <person name="Bellec A."/>
            <person name="Berger A."/>
            <person name="Berges H."/>
            <person name="Bidwell S."/>
            <person name="Bisseling T."/>
            <person name="Choisne N."/>
            <person name="Couloux A."/>
            <person name="Denny R."/>
            <person name="Deshpande S."/>
            <person name="Dai X."/>
            <person name="Doyle J.J."/>
            <person name="Dudez A.M."/>
            <person name="Farmer A.D."/>
            <person name="Fouteau S."/>
            <person name="Franken C."/>
            <person name="Gibelin C."/>
            <person name="Gish J."/>
            <person name="Goldstein S."/>
            <person name="Gonzalez A.J."/>
            <person name="Green P.J."/>
            <person name="Hallab A."/>
            <person name="Hartog M."/>
            <person name="Hua A."/>
            <person name="Humphray S.J."/>
            <person name="Jeong D.H."/>
            <person name="Jing Y."/>
            <person name="Jocker A."/>
            <person name="Kenton S.M."/>
            <person name="Kim D.J."/>
            <person name="Klee K."/>
            <person name="Lai H."/>
            <person name="Lang C."/>
            <person name="Lin S."/>
            <person name="Macmil S.L."/>
            <person name="Magdelenat G."/>
            <person name="Matthews L."/>
            <person name="McCorrison J."/>
            <person name="Monaghan E.L."/>
            <person name="Mun J.H."/>
            <person name="Najar F.Z."/>
            <person name="Nicholson C."/>
            <person name="Noirot C."/>
            <person name="O'Bleness M."/>
            <person name="Paule C.R."/>
            <person name="Poulain J."/>
            <person name="Prion F."/>
            <person name="Qin B."/>
            <person name="Qu C."/>
            <person name="Retzel E.F."/>
            <person name="Riddle C."/>
            <person name="Sallet E."/>
            <person name="Samain S."/>
            <person name="Samson N."/>
            <person name="Sanders I."/>
            <person name="Saurat O."/>
            <person name="Scarpelli C."/>
            <person name="Schiex T."/>
            <person name="Segurens B."/>
            <person name="Severin A.J."/>
            <person name="Sherrier D.J."/>
            <person name="Shi R."/>
            <person name="Sims S."/>
            <person name="Singer S.R."/>
            <person name="Sinharoy S."/>
            <person name="Sterck L."/>
            <person name="Viollet A."/>
            <person name="Wang B.B."/>
            <person name="Wang K."/>
            <person name="Wang M."/>
            <person name="Wang X."/>
            <person name="Warfsmann J."/>
            <person name="Weissenbach J."/>
            <person name="White D.D."/>
            <person name="White J.D."/>
            <person name="Wiley G.B."/>
            <person name="Wincker P."/>
            <person name="Xing Y."/>
            <person name="Yang L."/>
            <person name="Yao Z."/>
            <person name="Ying F."/>
            <person name="Zhai J."/>
            <person name="Zhou L."/>
            <person name="Zuber A."/>
            <person name="Denarie J."/>
            <person name="Dixon R.A."/>
            <person name="May G.D."/>
            <person name="Schwartz D.C."/>
            <person name="Rogers J."/>
            <person name="Quetier F."/>
            <person name="Town C.D."/>
            <person name="Roe B.A."/>
        </authorList>
    </citation>
    <scope>NUCLEOTIDE SEQUENCE [LARGE SCALE GENOMIC DNA]</scope>
    <source>
        <strain evidence="11">A17</strain>
        <strain evidence="12 13">cv. Jemalong A17</strain>
    </source>
</reference>
<protein>
    <submittedName>
        <fullName evidence="11">COBRA-like protein 7</fullName>
    </submittedName>
</protein>
<dbReference type="OMA" id="PTHKQSV"/>
<comment type="similarity">
    <text evidence="2">Belongs to the COBRA family.</text>
</comment>
<dbReference type="GO" id="GO:0098552">
    <property type="term" value="C:side of membrane"/>
    <property type="evidence" value="ECO:0007669"/>
    <property type="project" value="UniProtKB-KW"/>
</dbReference>
<feature type="chain" id="PRO_5014573263" evidence="9">
    <location>
        <begin position="27"/>
        <end position="709"/>
    </location>
</feature>